<accession>W3WP82</accession>
<feature type="compositionally biased region" description="Polar residues" evidence="1">
    <location>
        <begin position="72"/>
        <end position="84"/>
    </location>
</feature>
<keyword evidence="2" id="KW-0732">Signal</keyword>
<sequence length="144" mass="14884">MKYTAVLSLLFAGVALADLPYQVPEMKAKRQDGIQPPPIWTGQHPTGTGGLHPPPPHGTGGFHHPPHGTGTYSLPDQPTTTTIPGNLGGQVRDHHHHQPTGTGGWVPPTGTGFYPPPGGAGPTGGFHGPPTTLRTEPVARTVAA</sequence>
<evidence type="ECO:0000313" key="3">
    <source>
        <dbReference type="EMBL" id="ETS75614.1"/>
    </source>
</evidence>
<dbReference type="RefSeq" id="XP_007839330.1">
    <property type="nucleotide sequence ID" value="XM_007841139.1"/>
</dbReference>
<dbReference type="OrthoDB" id="4779185at2759"/>
<feature type="chain" id="PRO_5004834016" evidence="2">
    <location>
        <begin position="18"/>
        <end position="144"/>
    </location>
</feature>
<gene>
    <name evidence="3" type="ORF">PFICI_12558</name>
</gene>
<reference evidence="4" key="1">
    <citation type="journal article" date="2015" name="BMC Genomics">
        <title>Genomic and transcriptomic analysis of the endophytic fungus Pestalotiopsis fici reveals its lifestyle and high potential for synthesis of natural products.</title>
        <authorList>
            <person name="Wang X."/>
            <person name="Zhang X."/>
            <person name="Liu L."/>
            <person name="Xiang M."/>
            <person name="Wang W."/>
            <person name="Sun X."/>
            <person name="Che Y."/>
            <person name="Guo L."/>
            <person name="Liu G."/>
            <person name="Guo L."/>
            <person name="Wang C."/>
            <person name="Yin W.B."/>
            <person name="Stadler M."/>
            <person name="Zhang X."/>
            <person name="Liu X."/>
        </authorList>
    </citation>
    <scope>NUCLEOTIDE SEQUENCE [LARGE SCALE GENOMIC DNA]</scope>
    <source>
        <strain evidence="4">W106-1 / CGMCC3.15140</strain>
    </source>
</reference>
<organism evidence="3 4">
    <name type="scientific">Pestalotiopsis fici (strain W106-1 / CGMCC3.15140)</name>
    <dbReference type="NCBI Taxonomy" id="1229662"/>
    <lineage>
        <taxon>Eukaryota</taxon>
        <taxon>Fungi</taxon>
        <taxon>Dikarya</taxon>
        <taxon>Ascomycota</taxon>
        <taxon>Pezizomycotina</taxon>
        <taxon>Sordariomycetes</taxon>
        <taxon>Xylariomycetidae</taxon>
        <taxon>Amphisphaeriales</taxon>
        <taxon>Sporocadaceae</taxon>
        <taxon>Pestalotiopsis</taxon>
    </lineage>
</organism>
<dbReference type="PRINTS" id="PR01871">
    <property type="entry name" value="ANNEXINVII"/>
</dbReference>
<name>W3WP82_PESFW</name>
<evidence type="ECO:0000256" key="2">
    <source>
        <dbReference type="SAM" id="SignalP"/>
    </source>
</evidence>
<protein>
    <submittedName>
        <fullName evidence="3">Uncharacterized protein</fullName>
    </submittedName>
</protein>
<dbReference type="InParanoid" id="W3WP82"/>
<dbReference type="AlphaFoldDB" id="W3WP82"/>
<proteinExistence type="predicted"/>
<evidence type="ECO:0000313" key="4">
    <source>
        <dbReference type="Proteomes" id="UP000030651"/>
    </source>
</evidence>
<dbReference type="HOGENOM" id="CLU_1797137_0_0_1"/>
<dbReference type="Proteomes" id="UP000030651">
    <property type="component" value="Unassembled WGS sequence"/>
</dbReference>
<feature type="signal peptide" evidence="2">
    <location>
        <begin position="1"/>
        <end position="17"/>
    </location>
</feature>
<feature type="region of interest" description="Disordered" evidence="1">
    <location>
        <begin position="30"/>
        <end position="106"/>
    </location>
</feature>
<keyword evidence="4" id="KW-1185">Reference proteome</keyword>
<dbReference type="GeneID" id="19277571"/>
<evidence type="ECO:0000256" key="1">
    <source>
        <dbReference type="SAM" id="MobiDB-lite"/>
    </source>
</evidence>
<dbReference type="EMBL" id="KI912118">
    <property type="protein sequence ID" value="ETS75614.1"/>
    <property type="molecule type" value="Genomic_DNA"/>
</dbReference>
<dbReference type="KEGG" id="pfy:PFICI_12558"/>